<accession>A0A3Q2XLY0</accession>
<dbReference type="AlphaFoldDB" id="A0A3Q2XLY0"/>
<reference evidence="1" key="2">
    <citation type="submission" date="2025-09" db="UniProtKB">
        <authorList>
            <consortium name="Ensembl"/>
        </authorList>
    </citation>
    <scope>IDENTIFICATION</scope>
</reference>
<sequence>METSVSKLFPKIIWTVSSSSMRDFDKNEILQYWHLIMFHPLKELMGGTVLFFDSICTDEKELLDLRIGLPQEPKDWLKLSPYGWRVMFHAGVMRCFSFFCDLELCVSLNPSKSSFLRNIWTRLQLAPLTIFSIFFLLQLFDLQLLTCISP</sequence>
<keyword evidence="2" id="KW-1185">Reference proteome</keyword>
<evidence type="ECO:0000313" key="1">
    <source>
        <dbReference type="Ensembl" id="ENSHCOP00000005613.1"/>
    </source>
</evidence>
<dbReference type="Proteomes" id="UP000264820">
    <property type="component" value="Unplaced"/>
</dbReference>
<evidence type="ECO:0000313" key="2">
    <source>
        <dbReference type="Proteomes" id="UP000264820"/>
    </source>
</evidence>
<dbReference type="Ensembl" id="ENSHCOT00000005066.1">
    <property type="protein sequence ID" value="ENSHCOP00000005613.1"/>
    <property type="gene ID" value="ENSHCOG00000007302.1"/>
</dbReference>
<protein>
    <submittedName>
        <fullName evidence="1">Uncharacterized protein</fullName>
    </submittedName>
</protein>
<reference evidence="1" key="1">
    <citation type="submission" date="2025-08" db="UniProtKB">
        <authorList>
            <consortium name="Ensembl"/>
        </authorList>
    </citation>
    <scope>IDENTIFICATION</scope>
</reference>
<name>A0A3Q2XLY0_HIPCM</name>
<proteinExistence type="predicted"/>
<organism evidence="1 2">
    <name type="scientific">Hippocampus comes</name>
    <name type="common">Tiger tail seahorse</name>
    <dbReference type="NCBI Taxonomy" id="109280"/>
    <lineage>
        <taxon>Eukaryota</taxon>
        <taxon>Metazoa</taxon>
        <taxon>Chordata</taxon>
        <taxon>Craniata</taxon>
        <taxon>Vertebrata</taxon>
        <taxon>Euteleostomi</taxon>
        <taxon>Actinopterygii</taxon>
        <taxon>Neopterygii</taxon>
        <taxon>Teleostei</taxon>
        <taxon>Neoteleostei</taxon>
        <taxon>Acanthomorphata</taxon>
        <taxon>Syngnathiaria</taxon>
        <taxon>Syngnathiformes</taxon>
        <taxon>Syngnathoidei</taxon>
        <taxon>Syngnathidae</taxon>
        <taxon>Hippocampus</taxon>
    </lineage>
</organism>